<dbReference type="PANTHER" id="PTHR10000:SF8">
    <property type="entry name" value="HAD SUPERFAMILY HYDROLASE-LIKE, TYPE 3"/>
    <property type="match status" value="1"/>
</dbReference>
<dbReference type="PANTHER" id="PTHR10000">
    <property type="entry name" value="PHOSPHOSERINE PHOSPHATASE"/>
    <property type="match status" value="1"/>
</dbReference>
<dbReference type="PROSITE" id="PS01229">
    <property type="entry name" value="COF_2"/>
    <property type="match status" value="1"/>
</dbReference>
<dbReference type="InterPro" id="IPR023214">
    <property type="entry name" value="HAD_sf"/>
</dbReference>
<dbReference type="InterPro" id="IPR036412">
    <property type="entry name" value="HAD-like_sf"/>
</dbReference>
<name>A0A932A6D8_9BACT</name>
<dbReference type="GO" id="GO:0000287">
    <property type="term" value="F:magnesium ion binding"/>
    <property type="evidence" value="ECO:0007669"/>
    <property type="project" value="TreeGrafter"/>
</dbReference>
<dbReference type="NCBIfam" id="TIGR00099">
    <property type="entry name" value="Cof-subfamily"/>
    <property type="match status" value="1"/>
</dbReference>
<dbReference type="Gene3D" id="3.40.50.1000">
    <property type="entry name" value="HAD superfamily/HAD-like"/>
    <property type="match status" value="1"/>
</dbReference>
<dbReference type="Gene3D" id="3.30.1240.10">
    <property type="match status" value="1"/>
</dbReference>
<dbReference type="AlphaFoldDB" id="A0A932A6D8"/>
<reference evidence="1" key="1">
    <citation type="submission" date="2020-07" db="EMBL/GenBank/DDBJ databases">
        <title>Huge and variable diversity of episymbiotic CPR bacteria and DPANN archaea in groundwater ecosystems.</title>
        <authorList>
            <person name="He C.Y."/>
            <person name="Keren R."/>
            <person name="Whittaker M."/>
            <person name="Farag I.F."/>
            <person name="Doudna J."/>
            <person name="Cate J.H.D."/>
            <person name="Banfield J.F."/>
        </authorList>
    </citation>
    <scope>NUCLEOTIDE SEQUENCE</scope>
    <source>
        <strain evidence="1">NC_groundwater_580_Pr5_B-0.1um_64_19</strain>
    </source>
</reference>
<dbReference type="InterPro" id="IPR000150">
    <property type="entry name" value="Cof"/>
</dbReference>
<sequence length="279" mass="30840">MKHAIRLLAIDIDGTLLDPNFQISAANLAALRRAHAAGVEIVLGTGRRHAFALPIAEQLGFDLWLISSNGAVTKSSQGESFHRDLLPVATARSLVAGMDRFRGNLVITFDKEEKGALVLERMDELTQSIQRWLEKNIHFLEFVIPVERALVADPIQMMFCGTVARMREALDQLADSKAAKDVTVLRTQYDHRDLCIVDVLNQGCSKGHALARWATHRGYARAEVMAIGDNYNDLEMLEFAGLPVLMGNASNELKQNGWRVTLPNDQSGVAVAIEELIDL</sequence>
<dbReference type="GO" id="GO:0016791">
    <property type="term" value="F:phosphatase activity"/>
    <property type="evidence" value="ECO:0007669"/>
    <property type="project" value="TreeGrafter"/>
</dbReference>
<evidence type="ECO:0000313" key="1">
    <source>
        <dbReference type="EMBL" id="MBI2677402.1"/>
    </source>
</evidence>
<dbReference type="Pfam" id="PF08282">
    <property type="entry name" value="Hydrolase_3"/>
    <property type="match status" value="1"/>
</dbReference>
<dbReference type="InterPro" id="IPR006379">
    <property type="entry name" value="HAD-SF_hydro_IIB"/>
</dbReference>
<dbReference type="NCBIfam" id="TIGR01484">
    <property type="entry name" value="HAD-SF-IIB"/>
    <property type="match status" value="1"/>
</dbReference>
<dbReference type="EMBL" id="JACPNR010000004">
    <property type="protein sequence ID" value="MBI2677402.1"/>
    <property type="molecule type" value="Genomic_DNA"/>
</dbReference>
<dbReference type="Proteomes" id="UP000779809">
    <property type="component" value="Unassembled WGS sequence"/>
</dbReference>
<dbReference type="SFLD" id="SFLDS00003">
    <property type="entry name" value="Haloacid_Dehalogenase"/>
    <property type="match status" value="1"/>
</dbReference>
<evidence type="ECO:0000313" key="2">
    <source>
        <dbReference type="Proteomes" id="UP000779809"/>
    </source>
</evidence>
<proteinExistence type="predicted"/>
<dbReference type="GO" id="GO:0005829">
    <property type="term" value="C:cytosol"/>
    <property type="evidence" value="ECO:0007669"/>
    <property type="project" value="TreeGrafter"/>
</dbReference>
<dbReference type="CDD" id="cd07516">
    <property type="entry name" value="HAD_Pase"/>
    <property type="match status" value="1"/>
</dbReference>
<organism evidence="1 2">
    <name type="scientific">Candidatus Korobacter versatilis</name>
    <dbReference type="NCBI Taxonomy" id="658062"/>
    <lineage>
        <taxon>Bacteria</taxon>
        <taxon>Pseudomonadati</taxon>
        <taxon>Acidobacteriota</taxon>
        <taxon>Terriglobia</taxon>
        <taxon>Terriglobales</taxon>
        <taxon>Candidatus Korobacteraceae</taxon>
        <taxon>Candidatus Korobacter</taxon>
    </lineage>
</organism>
<dbReference type="SFLD" id="SFLDG01140">
    <property type="entry name" value="C2.B:_Phosphomannomutase_and_P"/>
    <property type="match status" value="1"/>
</dbReference>
<protein>
    <submittedName>
        <fullName evidence="1">HAD family phosphatase</fullName>
    </submittedName>
</protein>
<accession>A0A932A6D8</accession>
<gene>
    <name evidence="1" type="ORF">HYX28_01325</name>
</gene>
<dbReference type="SUPFAM" id="SSF56784">
    <property type="entry name" value="HAD-like"/>
    <property type="match status" value="1"/>
</dbReference>
<comment type="caution">
    <text evidence="1">The sequence shown here is derived from an EMBL/GenBank/DDBJ whole genome shotgun (WGS) entry which is preliminary data.</text>
</comment>